<dbReference type="NCBIfam" id="TIGR04104">
    <property type="entry name" value="cxxc_20_cxxc"/>
    <property type="match status" value="1"/>
</dbReference>
<gene>
    <name evidence="2" type="ORF">H9895_07885</name>
</gene>
<keyword evidence="1" id="KW-0472">Membrane</keyword>
<proteinExistence type="predicted"/>
<evidence type="ECO:0000313" key="3">
    <source>
        <dbReference type="Proteomes" id="UP000823937"/>
    </source>
</evidence>
<dbReference type="InterPro" id="IPR026369">
    <property type="entry name" value="CxxC_20_CxxC"/>
</dbReference>
<keyword evidence="1" id="KW-1133">Transmembrane helix</keyword>
<organism evidence="2 3">
    <name type="scientific">Candidatus Pseudogracilibacillus intestinigallinarum</name>
    <dbReference type="NCBI Taxonomy" id="2838742"/>
    <lineage>
        <taxon>Bacteria</taxon>
        <taxon>Bacillati</taxon>
        <taxon>Bacillota</taxon>
        <taxon>Bacilli</taxon>
        <taxon>Bacillales</taxon>
        <taxon>Bacillaceae</taxon>
        <taxon>Pseudogracilibacillus</taxon>
    </lineage>
</organism>
<sequence>MPICKNCRNNWSWKQTVKKMFTLDTGMKCPYCGEKQYQTQKSKKRTSILNSIVLLPLLLNIFFDIPIVMLLSLFPVLFIIVISLSPFIMHLSNKEEFLF</sequence>
<dbReference type="Proteomes" id="UP000823937">
    <property type="component" value="Unassembled WGS sequence"/>
</dbReference>
<reference evidence="2" key="1">
    <citation type="journal article" date="2021" name="PeerJ">
        <title>Extensive microbial diversity within the chicken gut microbiome revealed by metagenomics and culture.</title>
        <authorList>
            <person name="Gilroy R."/>
            <person name="Ravi A."/>
            <person name="Getino M."/>
            <person name="Pursley I."/>
            <person name="Horton D.L."/>
            <person name="Alikhan N.F."/>
            <person name="Baker D."/>
            <person name="Gharbi K."/>
            <person name="Hall N."/>
            <person name="Watson M."/>
            <person name="Adriaenssens E.M."/>
            <person name="Foster-Nyarko E."/>
            <person name="Jarju S."/>
            <person name="Secka A."/>
            <person name="Antonio M."/>
            <person name="Oren A."/>
            <person name="Chaudhuri R.R."/>
            <person name="La Ragione R."/>
            <person name="Hildebrand F."/>
            <person name="Pallen M.J."/>
        </authorList>
    </citation>
    <scope>NUCLEOTIDE SEQUENCE</scope>
    <source>
        <strain evidence="2">CHK169-2315</strain>
    </source>
</reference>
<evidence type="ECO:0000313" key="2">
    <source>
        <dbReference type="EMBL" id="HIV74978.1"/>
    </source>
</evidence>
<evidence type="ECO:0008006" key="4">
    <source>
        <dbReference type="Google" id="ProtNLM"/>
    </source>
</evidence>
<dbReference type="EMBL" id="DXHX01000122">
    <property type="protein sequence ID" value="HIV74978.1"/>
    <property type="molecule type" value="Genomic_DNA"/>
</dbReference>
<feature type="transmembrane region" description="Helical" evidence="1">
    <location>
        <begin position="69"/>
        <end position="89"/>
    </location>
</feature>
<reference evidence="2" key="2">
    <citation type="submission" date="2021-04" db="EMBL/GenBank/DDBJ databases">
        <authorList>
            <person name="Gilroy R."/>
        </authorList>
    </citation>
    <scope>NUCLEOTIDE SEQUENCE</scope>
    <source>
        <strain evidence="2">CHK169-2315</strain>
    </source>
</reference>
<feature type="transmembrane region" description="Helical" evidence="1">
    <location>
        <begin position="47"/>
        <end position="63"/>
    </location>
</feature>
<keyword evidence="1" id="KW-0812">Transmembrane</keyword>
<accession>A0A9D1PP82</accession>
<evidence type="ECO:0000256" key="1">
    <source>
        <dbReference type="SAM" id="Phobius"/>
    </source>
</evidence>
<comment type="caution">
    <text evidence="2">The sequence shown here is derived from an EMBL/GenBank/DDBJ whole genome shotgun (WGS) entry which is preliminary data.</text>
</comment>
<protein>
    <recommendedName>
        <fullName evidence="4">CXXC-20-CXXC protein</fullName>
    </recommendedName>
</protein>
<name>A0A9D1PP82_9BACI</name>
<dbReference type="AlphaFoldDB" id="A0A9D1PP82"/>